<comment type="pathway">
    <text evidence="3">Carbohydrate biosynthesis; gluconeogenesis.</text>
</comment>
<protein>
    <recommendedName>
        <fullName evidence="6">Phosphoenolpyruvate synthase</fullName>
        <ecNumber evidence="5">2.7.9.2</ecNumber>
    </recommendedName>
    <alternativeName>
        <fullName evidence="13">Pyruvate, water dikinase</fullName>
    </alternativeName>
</protein>
<evidence type="ECO:0000256" key="2">
    <source>
        <dbReference type="ARBA" id="ARBA00002988"/>
    </source>
</evidence>
<keyword evidence="8" id="KW-0479">Metal-binding</keyword>
<dbReference type="UniPathway" id="UPA00138"/>
<dbReference type="GO" id="GO:0008986">
    <property type="term" value="F:pyruvate, water dikinase activity"/>
    <property type="evidence" value="ECO:0007669"/>
    <property type="project" value="UniProtKB-EC"/>
</dbReference>
<dbReference type="InterPro" id="IPR008279">
    <property type="entry name" value="PEP-util_enz_mobile_dom"/>
</dbReference>
<dbReference type="Pfam" id="PF00391">
    <property type="entry name" value="PEP-utilizers"/>
    <property type="match status" value="1"/>
</dbReference>
<dbReference type="Pfam" id="PF01326">
    <property type="entry name" value="PPDK_N"/>
    <property type="match status" value="1"/>
</dbReference>
<evidence type="ECO:0000256" key="6">
    <source>
        <dbReference type="ARBA" id="ARBA00021623"/>
    </source>
</evidence>
<evidence type="ECO:0000313" key="17">
    <source>
        <dbReference type="EMBL" id="MBC8316662.1"/>
    </source>
</evidence>
<dbReference type="InterPro" id="IPR013815">
    <property type="entry name" value="ATP_grasp_subdomain_1"/>
</dbReference>
<evidence type="ECO:0000259" key="15">
    <source>
        <dbReference type="Pfam" id="PF00391"/>
    </source>
</evidence>
<evidence type="ECO:0000256" key="7">
    <source>
        <dbReference type="ARBA" id="ARBA00022679"/>
    </source>
</evidence>
<reference evidence="17 18" key="1">
    <citation type="submission" date="2020-08" db="EMBL/GenBank/DDBJ databases">
        <title>Bridging the membrane lipid divide: bacteria of the FCB group superphylum have the potential to synthesize archaeal ether lipids.</title>
        <authorList>
            <person name="Villanueva L."/>
            <person name="Von Meijenfeldt F.A.B."/>
            <person name="Westbye A.B."/>
            <person name="Yadav S."/>
            <person name="Hopmans E.C."/>
            <person name="Dutilh B.E."/>
            <person name="Sinninghe Damste J.S."/>
        </authorList>
    </citation>
    <scope>NUCLEOTIDE SEQUENCE [LARGE SCALE GENOMIC DNA]</scope>
    <source>
        <strain evidence="17">NIOZ-UU47</strain>
    </source>
</reference>
<keyword evidence="7" id="KW-0808">Transferase</keyword>
<dbReference type="GO" id="GO:0046872">
    <property type="term" value="F:metal ion binding"/>
    <property type="evidence" value="ECO:0007669"/>
    <property type="project" value="UniProtKB-KW"/>
</dbReference>
<evidence type="ECO:0000256" key="8">
    <source>
        <dbReference type="ARBA" id="ARBA00022723"/>
    </source>
</evidence>
<dbReference type="EC" id="2.7.9.2" evidence="5"/>
<dbReference type="InterPro" id="IPR036637">
    <property type="entry name" value="Phosphohistidine_dom_sf"/>
</dbReference>
<dbReference type="Proteomes" id="UP000614424">
    <property type="component" value="Unassembled WGS sequence"/>
</dbReference>
<dbReference type="SUPFAM" id="SSF52009">
    <property type="entry name" value="Phosphohistidine domain"/>
    <property type="match status" value="1"/>
</dbReference>
<dbReference type="PANTHER" id="PTHR43030:SF1">
    <property type="entry name" value="PHOSPHOENOLPYRUVATE SYNTHASE"/>
    <property type="match status" value="1"/>
</dbReference>
<gene>
    <name evidence="17" type="ORF">H8E41_02070</name>
</gene>
<name>A0A8J6NBD5_9BACT</name>
<comment type="caution">
    <text evidence="17">The sequence shown here is derived from an EMBL/GenBank/DDBJ whole genome shotgun (WGS) entry which is preliminary data.</text>
</comment>
<comment type="catalytic activity">
    <reaction evidence="14">
        <text>pyruvate + ATP + H2O = phosphoenolpyruvate + AMP + phosphate + 2 H(+)</text>
        <dbReference type="Rhea" id="RHEA:11364"/>
        <dbReference type="ChEBI" id="CHEBI:15361"/>
        <dbReference type="ChEBI" id="CHEBI:15377"/>
        <dbReference type="ChEBI" id="CHEBI:15378"/>
        <dbReference type="ChEBI" id="CHEBI:30616"/>
        <dbReference type="ChEBI" id="CHEBI:43474"/>
        <dbReference type="ChEBI" id="CHEBI:58702"/>
        <dbReference type="ChEBI" id="CHEBI:456215"/>
        <dbReference type="EC" id="2.7.9.2"/>
    </reaction>
</comment>
<keyword evidence="9" id="KW-0547">Nucleotide-binding</keyword>
<dbReference type="Gene3D" id="3.50.30.10">
    <property type="entry name" value="Phosphohistidine domain"/>
    <property type="match status" value="1"/>
</dbReference>
<dbReference type="EMBL" id="JACNJZ010000045">
    <property type="protein sequence ID" value="MBC8316662.1"/>
    <property type="molecule type" value="Genomic_DNA"/>
</dbReference>
<organism evidence="17 18">
    <name type="scientific">Candidatus Desulfobia pelagia</name>
    <dbReference type="NCBI Taxonomy" id="2841692"/>
    <lineage>
        <taxon>Bacteria</taxon>
        <taxon>Pseudomonadati</taxon>
        <taxon>Thermodesulfobacteriota</taxon>
        <taxon>Desulfobulbia</taxon>
        <taxon>Desulfobulbales</taxon>
        <taxon>Desulfobulbaceae</taxon>
        <taxon>Candidatus Desulfobia</taxon>
    </lineage>
</organism>
<comment type="cofactor">
    <cofactor evidence="1">
        <name>Mg(2+)</name>
        <dbReference type="ChEBI" id="CHEBI:18420"/>
    </cofactor>
</comment>
<evidence type="ECO:0000256" key="3">
    <source>
        <dbReference type="ARBA" id="ARBA00004742"/>
    </source>
</evidence>
<evidence type="ECO:0000256" key="12">
    <source>
        <dbReference type="ARBA" id="ARBA00022842"/>
    </source>
</evidence>
<dbReference type="Gene3D" id="3.30.470.20">
    <property type="entry name" value="ATP-grasp fold, B domain"/>
    <property type="match status" value="2"/>
</dbReference>
<evidence type="ECO:0000256" key="10">
    <source>
        <dbReference type="ARBA" id="ARBA00022777"/>
    </source>
</evidence>
<dbReference type="AlphaFoldDB" id="A0A8J6NBD5"/>
<dbReference type="InterPro" id="IPR006319">
    <property type="entry name" value="PEP_synth"/>
</dbReference>
<keyword evidence="11" id="KW-0067">ATP-binding</keyword>
<evidence type="ECO:0000259" key="16">
    <source>
        <dbReference type="Pfam" id="PF01326"/>
    </source>
</evidence>
<dbReference type="InterPro" id="IPR002192">
    <property type="entry name" value="PPDK_AMP/ATP-bd"/>
</dbReference>
<comment type="similarity">
    <text evidence="4">Belongs to the PEP-utilizing enzyme family.</text>
</comment>
<evidence type="ECO:0000256" key="1">
    <source>
        <dbReference type="ARBA" id="ARBA00001946"/>
    </source>
</evidence>
<keyword evidence="12" id="KW-0460">Magnesium</keyword>
<dbReference type="PANTHER" id="PTHR43030">
    <property type="entry name" value="PHOSPHOENOLPYRUVATE SYNTHASE"/>
    <property type="match status" value="1"/>
</dbReference>
<dbReference type="GO" id="GO:0006094">
    <property type="term" value="P:gluconeogenesis"/>
    <property type="evidence" value="ECO:0007669"/>
    <property type="project" value="UniProtKB-UniPathway"/>
</dbReference>
<dbReference type="SUPFAM" id="SSF56059">
    <property type="entry name" value="Glutathione synthetase ATP-binding domain-like"/>
    <property type="match status" value="1"/>
</dbReference>
<evidence type="ECO:0000256" key="14">
    <source>
        <dbReference type="ARBA" id="ARBA00047700"/>
    </source>
</evidence>
<feature type="domain" description="Pyruvate phosphate dikinase AMP/ATP-binding" evidence="16">
    <location>
        <begin position="126"/>
        <end position="418"/>
    </location>
</feature>
<evidence type="ECO:0000256" key="11">
    <source>
        <dbReference type="ARBA" id="ARBA00022840"/>
    </source>
</evidence>
<sequence length="823" mass="91150">MFDFLKNVTYQIISPIASARSRYETFKDLLKNDQKAHELLATLEEVYYQNKKVDINYATRLYSQLSQAVSTMVACLGKMSPGESTNLRAYYRKIDFFCRFALAPPEIDTSPPFILPITKIYPDDSLTGGKGFNFCILKNTLGLPGPHGFIISTSAYNYFIKESGLRHTIDEILAEIDIHSTESLHNSSKQIIDLIGNTALPDSLKKELNQAFKELRNQCSTDITLAVRSSAVGEDSKISFAGQYLSILDADGGNLLESYKQVTASKFSPRALYYRISNGLHDYSTAMAVLVLEMVDASVSGVITTKDSFDKGDDVVCIHSLQGRGEDLVSGKRSPDTTIIQKEKPFKILQQIPSRPGDAFTLTEDQAKQLAQWAIRIESHYGVPQEIEWCIDQNGSPLILQTRFLRVQKKPEQTEIDTSSYRELFRGGELAARGSAAGKIYLLNDFNRLSEVPKGAILVTRSTLPSLATIAHNLAGVIADAGSAADHFASVAREFNIPTLVKTNIGTELFTSGQQVTLWTDQTTVFDGVVETLITQYSEDEKEKETPFLKSMSIVISLISPLRMVNPADPSFVPESCRSLHDIIRFVHEKGMMSMFGLALHKPLRKGGSKLLESNIPLQLYLLNVGGGLSPESDSQKTIAIEDVLCRPLLALWKGLAHTGVTWQDRSHFDWGAYDDLVMAGGVVNAKSIAFASYAVISQDYLNLNMRFGYHFAILDALCSPDNGEGYITLRFAGGGGDIEGKLLRLAMISEILSRLNFTVTRKSDLLDARFSDRNTDKILETLDMLGRLLGATRIMDMILTNEEMAAGAVEEFMNGKYTFSKE</sequence>
<evidence type="ECO:0000256" key="4">
    <source>
        <dbReference type="ARBA" id="ARBA00007837"/>
    </source>
</evidence>
<evidence type="ECO:0000256" key="13">
    <source>
        <dbReference type="ARBA" id="ARBA00033470"/>
    </source>
</evidence>
<comment type="function">
    <text evidence="2">Catalyzes the phosphorylation of pyruvate to phosphoenolpyruvate.</text>
</comment>
<evidence type="ECO:0000256" key="5">
    <source>
        <dbReference type="ARBA" id="ARBA00011996"/>
    </source>
</evidence>
<evidence type="ECO:0000313" key="18">
    <source>
        <dbReference type="Proteomes" id="UP000614424"/>
    </source>
</evidence>
<dbReference type="GO" id="GO:0005524">
    <property type="term" value="F:ATP binding"/>
    <property type="evidence" value="ECO:0007669"/>
    <property type="project" value="UniProtKB-KW"/>
</dbReference>
<feature type="domain" description="PEP-utilising enzyme mobile" evidence="15">
    <location>
        <begin position="453"/>
        <end position="518"/>
    </location>
</feature>
<proteinExistence type="inferred from homology"/>
<dbReference type="Gene3D" id="3.30.1490.20">
    <property type="entry name" value="ATP-grasp fold, A domain"/>
    <property type="match status" value="1"/>
</dbReference>
<keyword evidence="10" id="KW-0418">Kinase</keyword>
<evidence type="ECO:0000256" key="9">
    <source>
        <dbReference type="ARBA" id="ARBA00022741"/>
    </source>
</evidence>
<accession>A0A8J6NBD5</accession>